<comment type="caution">
    <text evidence="4">The sequence shown here is derived from an EMBL/GenBank/DDBJ whole genome shotgun (WGS) entry which is preliminary data.</text>
</comment>
<dbReference type="GO" id="GO:0005829">
    <property type="term" value="C:cytosol"/>
    <property type="evidence" value="ECO:0007669"/>
    <property type="project" value="TreeGrafter"/>
</dbReference>
<dbReference type="NCBIfam" id="TIGR02365">
    <property type="entry name" value="dha_L_ycgS"/>
    <property type="match status" value="1"/>
</dbReference>
<dbReference type="EMBL" id="JAICBX010000002">
    <property type="protein sequence ID" value="MBW8637532.1"/>
    <property type="molecule type" value="Genomic_DNA"/>
</dbReference>
<dbReference type="RefSeq" id="WP_220228232.1">
    <property type="nucleotide sequence ID" value="NZ_JAICBX010000002.1"/>
</dbReference>
<feature type="domain" description="DhaL" evidence="3">
    <location>
        <begin position="8"/>
        <end position="206"/>
    </location>
</feature>
<reference evidence="4" key="1">
    <citation type="submission" date="2021-08" db="EMBL/GenBank/DDBJ databases">
        <title>Hoeflea bacterium WL0058 sp. nov., isolated from the sediment.</title>
        <authorList>
            <person name="Wang L."/>
            <person name="Zhang D."/>
        </authorList>
    </citation>
    <scope>NUCLEOTIDE SEQUENCE</scope>
    <source>
        <strain evidence="4">WL0058</strain>
    </source>
</reference>
<dbReference type="InterPro" id="IPR004007">
    <property type="entry name" value="DhaL_dom"/>
</dbReference>
<dbReference type="GO" id="GO:0019563">
    <property type="term" value="P:glycerol catabolic process"/>
    <property type="evidence" value="ECO:0007669"/>
    <property type="project" value="TreeGrafter"/>
</dbReference>
<dbReference type="InterPro" id="IPR050861">
    <property type="entry name" value="Dihydroxyacetone_Kinase"/>
</dbReference>
<dbReference type="SUPFAM" id="SSF101473">
    <property type="entry name" value="DhaL-like"/>
    <property type="match status" value="1"/>
</dbReference>
<evidence type="ECO:0000259" key="3">
    <source>
        <dbReference type="PROSITE" id="PS51480"/>
    </source>
</evidence>
<dbReference type="Gene3D" id="1.25.40.340">
    <property type="match status" value="1"/>
</dbReference>
<dbReference type="InterPro" id="IPR036117">
    <property type="entry name" value="DhaL_dom_sf"/>
</dbReference>
<evidence type="ECO:0000256" key="2">
    <source>
        <dbReference type="ARBA" id="ARBA00022777"/>
    </source>
</evidence>
<evidence type="ECO:0000313" key="4">
    <source>
        <dbReference type="EMBL" id="MBW8637532.1"/>
    </source>
</evidence>
<dbReference type="Pfam" id="PF02734">
    <property type="entry name" value="Dak2"/>
    <property type="match status" value="1"/>
</dbReference>
<dbReference type="Proteomes" id="UP001196509">
    <property type="component" value="Unassembled WGS sequence"/>
</dbReference>
<dbReference type="PANTHER" id="PTHR28629">
    <property type="entry name" value="TRIOKINASE/FMN CYCLASE"/>
    <property type="match status" value="1"/>
</dbReference>
<organism evidence="4 5">
    <name type="scientific">Flavimaribacter sediminis</name>
    <dbReference type="NCBI Taxonomy" id="2865987"/>
    <lineage>
        <taxon>Bacteria</taxon>
        <taxon>Pseudomonadati</taxon>
        <taxon>Pseudomonadota</taxon>
        <taxon>Alphaproteobacteria</taxon>
        <taxon>Hyphomicrobiales</taxon>
        <taxon>Rhizobiaceae</taxon>
        <taxon>Flavimaribacter</taxon>
    </lineage>
</organism>
<dbReference type="SMART" id="SM01120">
    <property type="entry name" value="Dak2"/>
    <property type="match status" value="1"/>
</dbReference>
<accession>A0AAE2ZQ31</accession>
<evidence type="ECO:0000313" key="5">
    <source>
        <dbReference type="Proteomes" id="UP001196509"/>
    </source>
</evidence>
<keyword evidence="1" id="KW-0808">Transferase</keyword>
<name>A0AAE2ZQ31_9HYPH</name>
<dbReference type="GO" id="GO:0004371">
    <property type="term" value="F:glycerone kinase activity"/>
    <property type="evidence" value="ECO:0007669"/>
    <property type="project" value="InterPro"/>
</dbReference>
<dbReference type="InterPro" id="IPR012737">
    <property type="entry name" value="DhaK_L_YcgS"/>
</dbReference>
<dbReference type="FunFam" id="1.25.40.340:FF:000002">
    <property type="entry name" value="Dihydroxyacetone kinase, L subunit"/>
    <property type="match status" value="1"/>
</dbReference>
<dbReference type="PROSITE" id="PS51480">
    <property type="entry name" value="DHAL"/>
    <property type="match status" value="1"/>
</dbReference>
<keyword evidence="2 4" id="KW-0418">Kinase</keyword>
<protein>
    <submittedName>
        <fullName evidence="4">Dihydroxyacetone kinase subunit L</fullName>
    </submittedName>
</protein>
<proteinExistence type="predicted"/>
<gene>
    <name evidence="4" type="primary">dhaL</name>
    <name evidence="4" type="ORF">K1W69_10060</name>
</gene>
<evidence type="ECO:0000256" key="1">
    <source>
        <dbReference type="ARBA" id="ARBA00022679"/>
    </source>
</evidence>
<keyword evidence="5" id="KW-1185">Reference proteome</keyword>
<dbReference type="PANTHER" id="PTHR28629:SF4">
    <property type="entry name" value="TRIOKINASE_FMN CYCLASE"/>
    <property type="match status" value="1"/>
</dbReference>
<sequence>MVKKIDRDATVAMLRSVADDVIANVDRLTDADLATGDGDHGIGMRRGFEAALESLGSKPPETIEDAFKQVGMAIMSKTGGAAGAVFGTVFRSGAKAFAGADAITAESFAAFLEEAQAAVAKRGGVEEGQKTMLDAVAPAARAAKAFGGDDVSAVIAAASEAADKGVDATKEMLATTGKARSLGERSIGHPDPGAISISIILDAMKNAAKVS</sequence>
<dbReference type="AlphaFoldDB" id="A0AAE2ZQ31"/>